<feature type="signal peptide" evidence="2">
    <location>
        <begin position="1"/>
        <end position="21"/>
    </location>
</feature>
<name>A0AAN5IAQ0_9BILA</name>
<gene>
    <name evidence="3" type="ORF">PMAYCL1PPCAC_29262</name>
</gene>
<feature type="region of interest" description="Disordered" evidence="1">
    <location>
        <begin position="252"/>
        <end position="277"/>
    </location>
</feature>
<feature type="compositionally biased region" description="Basic and acidic residues" evidence="1">
    <location>
        <begin position="252"/>
        <end position="267"/>
    </location>
</feature>
<dbReference type="Proteomes" id="UP001328107">
    <property type="component" value="Unassembled WGS sequence"/>
</dbReference>
<comment type="caution">
    <text evidence="3">The sequence shown here is derived from an EMBL/GenBank/DDBJ whole genome shotgun (WGS) entry which is preliminary data.</text>
</comment>
<dbReference type="InterPro" id="IPR000884">
    <property type="entry name" value="TSP1_rpt"/>
</dbReference>
<dbReference type="AlphaFoldDB" id="A0AAN5IAQ0"/>
<evidence type="ECO:0000256" key="2">
    <source>
        <dbReference type="SAM" id="SignalP"/>
    </source>
</evidence>
<keyword evidence="2" id="KW-0732">Signal</keyword>
<evidence type="ECO:0000313" key="4">
    <source>
        <dbReference type="Proteomes" id="UP001328107"/>
    </source>
</evidence>
<proteinExistence type="predicted"/>
<dbReference type="PROSITE" id="PS50092">
    <property type="entry name" value="TSP1"/>
    <property type="match status" value="2"/>
</dbReference>
<organism evidence="3 4">
    <name type="scientific">Pristionchus mayeri</name>
    <dbReference type="NCBI Taxonomy" id="1317129"/>
    <lineage>
        <taxon>Eukaryota</taxon>
        <taxon>Metazoa</taxon>
        <taxon>Ecdysozoa</taxon>
        <taxon>Nematoda</taxon>
        <taxon>Chromadorea</taxon>
        <taxon>Rhabditida</taxon>
        <taxon>Rhabditina</taxon>
        <taxon>Diplogasteromorpha</taxon>
        <taxon>Diplogasteroidea</taxon>
        <taxon>Neodiplogasteridae</taxon>
        <taxon>Pristionchus</taxon>
    </lineage>
</organism>
<keyword evidence="4" id="KW-1185">Reference proteome</keyword>
<reference evidence="4" key="1">
    <citation type="submission" date="2022-10" db="EMBL/GenBank/DDBJ databases">
        <title>Genome assembly of Pristionchus species.</title>
        <authorList>
            <person name="Yoshida K."/>
            <person name="Sommer R.J."/>
        </authorList>
    </citation>
    <scope>NUCLEOTIDE SEQUENCE [LARGE SCALE GENOMIC DNA]</scope>
    <source>
        <strain evidence="4">RS5460</strain>
    </source>
</reference>
<dbReference type="PANTHER" id="PTHR31507:SF3">
    <property type="entry name" value="TIL DOMAIN-CONTAINING PROTEIN"/>
    <property type="match status" value="1"/>
</dbReference>
<sequence length="443" mass="49195">EKEELPMLLLLLLASATSIRSEDLSLPSNHTLSLGDNATIASAIHDDPQQKEKEEIAVWSQWIVDTPCNDTCGSCGSIHYTRECLCAGSDDCPCSERESRVEACASKLCQFPRRTCCDGFTKTRTSAGLTCAPVKSLHPSANEHTLEEKKEEEHTKAQDSAWSDWAVVTPCSDTCGGCGKRTITRRRKDSSQRETRVEVCGTELCKFPRRTCCEGFNKISIDHRLQCGAIDKEEEQKKRENESSIAAKKFDNEKKRMEERTKNEEVKNLPSRGIHPENTAWGEWKATTPCSDTCGGCGKVVLTRDCLCAGEEGCPCREDQRREDACGMGVCRFPRRTCCHGFRKVSTTEGLKCENEHEGEADNVIVSPPTPSPSSPIFNQFYFASRNFLDRQEADSLNDGNEESGVKKDEVSVWGEWTVETPCTDTCGACGRIHLTRECLCSG</sequence>
<dbReference type="PANTHER" id="PTHR31507">
    <property type="entry name" value="PROTEIN CBG15923"/>
    <property type="match status" value="1"/>
</dbReference>
<dbReference type="EMBL" id="BTRK01000006">
    <property type="protein sequence ID" value="GMR59067.1"/>
    <property type="molecule type" value="Genomic_DNA"/>
</dbReference>
<feature type="non-terminal residue" evidence="3">
    <location>
        <position position="1"/>
    </location>
</feature>
<accession>A0AAN5IAQ0</accession>
<evidence type="ECO:0000256" key="1">
    <source>
        <dbReference type="SAM" id="MobiDB-lite"/>
    </source>
</evidence>
<feature type="chain" id="PRO_5042912152" evidence="2">
    <location>
        <begin position="22"/>
        <end position="443"/>
    </location>
</feature>
<feature type="non-terminal residue" evidence="3">
    <location>
        <position position="443"/>
    </location>
</feature>
<evidence type="ECO:0000313" key="3">
    <source>
        <dbReference type="EMBL" id="GMR59067.1"/>
    </source>
</evidence>
<protein>
    <submittedName>
        <fullName evidence="3">Uncharacterized protein</fullName>
    </submittedName>
</protein>